<gene>
    <name evidence="2" type="ORF">SDC9_212177</name>
</gene>
<protein>
    <submittedName>
        <fullName evidence="2">Uncharacterized protein</fullName>
    </submittedName>
</protein>
<proteinExistence type="predicted"/>
<dbReference type="AlphaFoldDB" id="A0A645JL62"/>
<keyword evidence="1" id="KW-1133">Transmembrane helix</keyword>
<dbReference type="EMBL" id="VSSQ01145242">
    <property type="protein sequence ID" value="MPN64405.1"/>
    <property type="molecule type" value="Genomic_DNA"/>
</dbReference>
<comment type="caution">
    <text evidence="2">The sequence shown here is derived from an EMBL/GenBank/DDBJ whole genome shotgun (WGS) entry which is preliminary data.</text>
</comment>
<keyword evidence="1" id="KW-0472">Membrane</keyword>
<organism evidence="2">
    <name type="scientific">bioreactor metagenome</name>
    <dbReference type="NCBI Taxonomy" id="1076179"/>
    <lineage>
        <taxon>unclassified sequences</taxon>
        <taxon>metagenomes</taxon>
        <taxon>ecological metagenomes</taxon>
    </lineage>
</organism>
<reference evidence="2" key="1">
    <citation type="submission" date="2019-08" db="EMBL/GenBank/DDBJ databases">
        <authorList>
            <person name="Kucharzyk K."/>
            <person name="Murdoch R.W."/>
            <person name="Higgins S."/>
            <person name="Loffler F."/>
        </authorList>
    </citation>
    <scope>NUCLEOTIDE SEQUENCE</scope>
</reference>
<accession>A0A645JL62</accession>
<feature type="transmembrane region" description="Helical" evidence="1">
    <location>
        <begin position="34"/>
        <end position="53"/>
    </location>
</feature>
<evidence type="ECO:0000313" key="2">
    <source>
        <dbReference type="EMBL" id="MPN64405.1"/>
    </source>
</evidence>
<keyword evidence="1" id="KW-0812">Transmembrane</keyword>
<name>A0A645JL62_9ZZZZ</name>
<evidence type="ECO:0000256" key="1">
    <source>
        <dbReference type="SAM" id="Phobius"/>
    </source>
</evidence>
<sequence>MGEILAHEGLAACRERSLLEAHRAMRQRKRHQRILRMAGLVSLPLVGAVLLLIQEKDTRIAKSIPAPTHYPPAQSQPADSGVRFISDEELLNLFPDRPVALIGQPGRQKLAFLDDPKLTEIRRD</sequence>